<name>A0A972FJ86_9FLAO</name>
<keyword evidence="4" id="KW-1185">Reference proteome</keyword>
<keyword evidence="2" id="KW-0732">Signal</keyword>
<dbReference type="AlphaFoldDB" id="A0A972FJ86"/>
<dbReference type="EMBL" id="JAAMPU010000096">
    <property type="protein sequence ID" value="NMH26778.1"/>
    <property type="molecule type" value="Genomic_DNA"/>
</dbReference>
<sequence length="69" mass="7445">MKNNALASFFKTALVIAFFALPVQAAFAQDEFDEDVDDETPQTFIDGFVVVGLAAGAVYGLTRVKADKE</sequence>
<evidence type="ECO:0000256" key="2">
    <source>
        <dbReference type="SAM" id="SignalP"/>
    </source>
</evidence>
<feature type="transmembrane region" description="Helical" evidence="1">
    <location>
        <begin position="44"/>
        <end position="62"/>
    </location>
</feature>
<keyword evidence="1" id="KW-0472">Membrane</keyword>
<reference evidence="3" key="1">
    <citation type="submission" date="2020-02" db="EMBL/GenBank/DDBJ databases">
        <title>Flavobacterium sp. genome.</title>
        <authorList>
            <person name="Jung H.S."/>
            <person name="Baek J.H."/>
            <person name="Jeon C.O."/>
        </authorList>
    </citation>
    <scope>NUCLEOTIDE SEQUENCE</scope>
    <source>
        <strain evidence="3">SE-s28</strain>
    </source>
</reference>
<feature type="chain" id="PRO_5036833760" evidence="2">
    <location>
        <begin position="29"/>
        <end position="69"/>
    </location>
</feature>
<dbReference type="RefSeq" id="WP_169525782.1">
    <property type="nucleotide sequence ID" value="NZ_JAAMPU010000096.1"/>
</dbReference>
<keyword evidence="1" id="KW-1133">Transmembrane helix</keyword>
<organism evidence="3 4">
    <name type="scientific">Flavobacterium silvaticum</name>
    <dbReference type="NCBI Taxonomy" id="1852020"/>
    <lineage>
        <taxon>Bacteria</taxon>
        <taxon>Pseudomonadati</taxon>
        <taxon>Bacteroidota</taxon>
        <taxon>Flavobacteriia</taxon>
        <taxon>Flavobacteriales</taxon>
        <taxon>Flavobacteriaceae</taxon>
        <taxon>Flavobacterium</taxon>
    </lineage>
</organism>
<accession>A0A972FJ86</accession>
<evidence type="ECO:0000313" key="3">
    <source>
        <dbReference type="EMBL" id="NMH26778.1"/>
    </source>
</evidence>
<evidence type="ECO:0000256" key="1">
    <source>
        <dbReference type="SAM" id="Phobius"/>
    </source>
</evidence>
<feature type="signal peptide" evidence="2">
    <location>
        <begin position="1"/>
        <end position="28"/>
    </location>
</feature>
<comment type="caution">
    <text evidence="3">The sequence shown here is derived from an EMBL/GenBank/DDBJ whole genome shotgun (WGS) entry which is preliminary data.</text>
</comment>
<evidence type="ECO:0000313" key="4">
    <source>
        <dbReference type="Proteomes" id="UP000712080"/>
    </source>
</evidence>
<keyword evidence="1" id="KW-0812">Transmembrane</keyword>
<protein>
    <submittedName>
        <fullName evidence="3">Uncharacterized protein</fullName>
    </submittedName>
</protein>
<dbReference type="Proteomes" id="UP000712080">
    <property type="component" value="Unassembled WGS sequence"/>
</dbReference>
<proteinExistence type="predicted"/>
<gene>
    <name evidence="3" type="ORF">G6047_01935</name>
</gene>